<evidence type="ECO:0000313" key="4">
    <source>
        <dbReference type="EMBL" id="MEQ2468176.1"/>
    </source>
</evidence>
<feature type="domain" description="SH3b" evidence="2">
    <location>
        <begin position="694"/>
        <end position="774"/>
    </location>
</feature>
<proteinExistence type="predicted"/>
<evidence type="ECO:0000313" key="5">
    <source>
        <dbReference type="Proteomes" id="UP001465426"/>
    </source>
</evidence>
<dbReference type="Gene3D" id="1.10.530.10">
    <property type="match status" value="1"/>
</dbReference>
<name>A0ABV1F4B5_9BACI</name>
<keyword evidence="5" id="KW-1185">Reference proteome</keyword>
<accession>A0ABV1F4B5</accession>
<dbReference type="Gene3D" id="3.90.182.10">
    <property type="entry name" value="Toxin - Anthrax Protective Antigen,domain 1"/>
    <property type="match status" value="4"/>
</dbReference>
<evidence type="ECO:0000256" key="1">
    <source>
        <dbReference type="SAM" id="MobiDB-lite"/>
    </source>
</evidence>
<dbReference type="InterPro" id="IPR037524">
    <property type="entry name" value="PA14/GLEYA"/>
</dbReference>
<feature type="region of interest" description="Disordered" evidence="1">
    <location>
        <begin position="1"/>
        <end position="35"/>
    </location>
</feature>
<dbReference type="InterPro" id="IPR002901">
    <property type="entry name" value="MGlyc_endo_b_GlcNAc-like_dom"/>
</dbReference>
<dbReference type="InterPro" id="IPR011658">
    <property type="entry name" value="PA14_dom"/>
</dbReference>
<dbReference type="PROSITE" id="PS51781">
    <property type="entry name" value="SH3B"/>
    <property type="match status" value="1"/>
</dbReference>
<feature type="domain" description="PA14" evidence="3">
    <location>
        <begin position="133"/>
        <end position="275"/>
    </location>
</feature>
<feature type="domain" description="PA14" evidence="3">
    <location>
        <begin position="516"/>
        <end position="661"/>
    </location>
</feature>
<dbReference type="InterPro" id="IPR003646">
    <property type="entry name" value="SH3-like_bac-type"/>
</dbReference>
<dbReference type="SMART" id="SM00758">
    <property type="entry name" value="PA14"/>
    <property type="match status" value="4"/>
</dbReference>
<dbReference type="Proteomes" id="UP001465426">
    <property type="component" value="Unassembled WGS sequence"/>
</dbReference>
<dbReference type="SUPFAM" id="SSF56988">
    <property type="entry name" value="Anthrax protective antigen"/>
    <property type="match status" value="4"/>
</dbReference>
<comment type="caution">
    <text evidence="4">The sequence shown here is derived from an EMBL/GenBank/DDBJ whole genome shotgun (WGS) entry which is preliminary data.</text>
</comment>
<reference evidence="4 5" key="1">
    <citation type="submission" date="2024-03" db="EMBL/GenBank/DDBJ databases">
        <title>Human intestinal bacterial collection.</title>
        <authorList>
            <person name="Pauvert C."/>
            <person name="Hitch T.C.A."/>
            <person name="Clavel T."/>
        </authorList>
    </citation>
    <scope>NUCLEOTIDE SEQUENCE [LARGE SCALE GENOMIC DNA]</scope>
    <source>
        <strain evidence="4 5">CLA-SR-H024</strain>
    </source>
</reference>
<dbReference type="SMART" id="SM00047">
    <property type="entry name" value="LYZ2"/>
    <property type="match status" value="1"/>
</dbReference>
<feature type="non-terminal residue" evidence="4">
    <location>
        <position position="1"/>
    </location>
</feature>
<evidence type="ECO:0000259" key="3">
    <source>
        <dbReference type="PROSITE" id="PS51820"/>
    </source>
</evidence>
<sequence length="953" mass="106849">NENLEGRPTATEKLGPKGEYGQLEKNYGNGSPKSGVPADHFSASYTTAKKLTAGEYVIRANADDGVRVYIDGKLVLDRWTTSLNQEDAYKVTVKDRNVSNANEKQIHWIEVQYKEITGGSSIDFTIQPYDSIFDVGTWVGEFYTNKNFEGTPYIMGGKNTSQEIANLHFNWGKNSPNISIPSDRFSARFTKKVDVEAGTYIFEAAVDDGIQVYVDGDRIINSWDNNSLEPKKASKYLTAGTHKIVVEYLEEVGDASIDFQFYKFSNSNVFYQYGGNINYNWGLNSPKSGVPTDNFIAYFEQLKWLNSGDYFIRSFADDGIKVDANGKNLINRWGASTNSEDRALWLDVKNGYYTIKTQILELTGNAAAFSDIAPLDTWVGHYYPNKTLSGYPVKSKIINPNGKYKSLVEDNGKGSPISGIASDGFSARYVTAKRIEAGEYVVRSNSDDGIRVLVDGEIVLDRWSDGSNEDAVQITINDQSNKPVNERNIHWIVVEYYENTGDSNVDVSIVPINDVLNTNTWVGYIYPNNNLTGKPVVLGGAGAKRTYQDSDLNFDWGKGSPSSMIPIDNFSAKFMKWYPIQESGLYKISFTADDGVELYIDGEKYIDSWNGKAGTTRTAYVSLEQGYHYIEVRYFEDKSSAYFKLDEFKKLNRETIVNKTNYDISLKDMVEKQLRVSPQTDKKYDVYIRSDALKNVSNNVGTVNGKWYVRGGAGTNYWTIGSLDSGTKVTILSTVKGKADNMDWYKIKFNQTWVNASPKDTEYYINPSNFKQGTTSYYQFLLLSVNANLDPNEVNNNILKGKGILENKAKAFIDAAKKYRVNEIYLISHALLETGNGKSKLATGIKVNGKTVYNMYGIGAYDSDPEKAGAQYAYNAGWFTPEAAIIGGAEFIAKEYISEGQDTLYKMRWNPDKPASHQYASDIGWASKQTTRIANLYSLLDNYTLIFDVPNYK</sequence>
<evidence type="ECO:0000259" key="2">
    <source>
        <dbReference type="PROSITE" id="PS51781"/>
    </source>
</evidence>
<dbReference type="SMART" id="SM00287">
    <property type="entry name" value="SH3b"/>
    <property type="match status" value="1"/>
</dbReference>
<dbReference type="Gene3D" id="2.30.30.40">
    <property type="entry name" value="SH3 Domains"/>
    <property type="match status" value="1"/>
</dbReference>
<dbReference type="RefSeq" id="WP_349205327.1">
    <property type="nucleotide sequence ID" value="NZ_JBBMFN010000082.1"/>
</dbReference>
<dbReference type="EMBL" id="JBBMFN010000082">
    <property type="protein sequence ID" value="MEQ2468176.1"/>
    <property type="molecule type" value="Genomic_DNA"/>
</dbReference>
<dbReference type="Pfam" id="PF07691">
    <property type="entry name" value="PA14"/>
    <property type="match status" value="4"/>
</dbReference>
<dbReference type="Pfam" id="PF01832">
    <property type="entry name" value="Glucosaminidase"/>
    <property type="match status" value="1"/>
</dbReference>
<protein>
    <submittedName>
        <fullName evidence="4">PA14 domain-containing protein</fullName>
    </submittedName>
</protein>
<gene>
    <name evidence="4" type="ORF">WMO63_21180</name>
</gene>
<dbReference type="PROSITE" id="PS51820">
    <property type="entry name" value="PA14"/>
    <property type="match status" value="3"/>
</dbReference>
<organism evidence="4 5">
    <name type="scientific">Niallia hominis</name>
    <dbReference type="NCBI Taxonomy" id="3133173"/>
    <lineage>
        <taxon>Bacteria</taxon>
        <taxon>Bacillati</taxon>
        <taxon>Bacillota</taxon>
        <taxon>Bacilli</taxon>
        <taxon>Bacillales</taxon>
        <taxon>Bacillaceae</taxon>
        <taxon>Niallia</taxon>
    </lineage>
</organism>
<feature type="domain" description="PA14" evidence="3">
    <location>
        <begin position="1"/>
        <end position="141"/>
    </location>
</feature>